<accession>A0ABT9AJM9</accession>
<dbReference type="RefSeq" id="WP_305013599.1">
    <property type="nucleotide sequence ID" value="NZ_JAUQSX010000013.1"/>
</dbReference>
<evidence type="ECO:0000313" key="1">
    <source>
        <dbReference type="EMBL" id="MDO7848932.1"/>
    </source>
</evidence>
<keyword evidence="2" id="KW-1185">Reference proteome</keyword>
<proteinExistence type="predicted"/>
<dbReference type="Proteomes" id="UP001167796">
    <property type="component" value="Unassembled WGS sequence"/>
</dbReference>
<evidence type="ECO:0000313" key="2">
    <source>
        <dbReference type="Proteomes" id="UP001167796"/>
    </source>
</evidence>
<evidence type="ECO:0008006" key="3">
    <source>
        <dbReference type="Google" id="ProtNLM"/>
    </source>
</evidence>
<reference evidence="1" key="1">
    <citation type="submission" date="2023-07" db="EMBL/GenBank/DDBJ databases">
        <authorList>
            <person name="Kim M.K."/>
        </authorList>
    </citation>
    <scope>NUCLEOTIDE SEQUENCE</scope>
    <source>
        <strain evidence="1">M29</strain>
    </source>
</reference>
<dbReference type="EMBL" id="JAUQSX010000013">
    <property type="protein sequence ID" value="MDO7848932.1"/>
    <property type="molecule type" value="Genomic_DNA"/>
</dbReference>
<gene>
    <name evidence="1" type="ORF">Q5H92_21380</name>
</gene>
<comment type="caution">
    <text evidence="1">The sequence shown here is derived from an EMBL/GenBank/DDBJ whole genome shotgun (WGS) entry which is preliminary data.</text>
</comment>
<name>A0ABT9AJM9_9BACT</name>
<sequence>MIITSIPDLALQYDEALSLLRVEWAAGEDMRSFRVSAEQLLKLVNQHGIRHMLLEMNTFPDISVYDQVWLGVSWMPVLVKLPLERVVLAIHRRRVHNQLAIDSLIALFRPFIKFDIQFFSTATPGLHWLSDYSSRIPELLSEWDAVHGRGLAHGGVSEPRPAYGHRPE</sequence>
<organism evidence="1 2">
    <name type="scientific">Hymenobacter mellowenesis</name>
    <dbReference type="NCBI Taxonomy" id="3063995"/>
    <lineage>
        <taxon>Bacteria</taxon>
        <taxon>Pseudomonadati</taxon>
        <taxon>Bacteroidota</taxon>
        <taxon>Cytophagia</taxon>
        <taxon>Cytophagales</taxon>
        <taxon>Hymenobacteraceae</taxon>
        <taxon>Hymenobacter</taxon>
    </lineage>
</organism>
<protein>
    <recommendedName>
        <fullName evidence="3">STAS/SEC14 domain-containing protein</fullName>
    </recommendedName>
</protein>